<protein>
    <submittedName>
        <fullName evidence="7">Aliphatic sulfonates import ATP-binding protein SsuB</fullName>
    </submittedName>
</protein>
<dbReference type="PANTHER" id="PTHR42788">
    <property type="entry name" value="TAURINE IMPORT ATP-BINDING PROTEIN-RELATED"/>
    <property type="match status" value="1"/>
</dbReference>
<dbReference type="PROSITE" id="PS50893">
    <property type="entry name" value="ABC_TRANSPORTER_2"/>
    <property type="match status" value="1"/>
</dbReference>
<dbReference type="InterPro" id="IPR050166">
    <property type="entry name" value="ABC_transporter_ATP-bind"/>
</dbReference>
<keyword evidence="3" id="KW-0547">Nucleotide-binding</keyword>
<dbReference type="PANTHER" id="PTHR42788:SF19">
    <property type="entry name" value="ALIPHATIC SULFONATES IMPORT ATP-BINDING PROTEIN SSUB 2"/>
    <property type="match status" value="1"/>
</dbReference>
<dbReference type="SUPFAM" id="SSF52540">
    <property type="entry name" value="P-loop containing nucleoside triphosphate hydrolases"/>
    <property type="match status" value="1"/>
</dbReference>
<gene>
    <name evidence="7" type="ORF">ALP78_04533</name>
</gene>
<organism evidence="7 8">
    <name type="scientific">Pseudomonas coronafaciens pv. striafaciens</name>
    <dbReference type="NCBI Taxonomy" id="235276"/>
    <lineage>
        <taxon>Bacteria</taxon>
        <taxon>Pseudomonadati</taxon>
        <taxon>Pseudomonadota</taxon>
        <taxon>Gammaproteobacteria</taxon>
        <taxon>Pseudomonadales</taxon>
        <taxon>Pseudomonadaceae</taxon>
        <taxon>Pseudomonas</taxon>
        <taxon>Pseudomonas coronafaciens</taxon>
    </lineage>
</organism>
<dbReference type="GO" id="GO:0005524">
    <property type="term" value="F:ATP binding"/>
    <property type="evidence" value="ECO:0007669"/>
    <property type="project" value="UniProtKB-KW"/>
</dbReference>
<keyword evidence="5" id="KW-1278">Translocase</keyword>
<dbReference type="Pfam" id="PF00005">
    <property type="entry name" value="ABC_tran"/>
    <property type="match status" value="1"/>
</dbReference>
<dbReference type="RefSeq" id="WP_032661662.1">
    <property type="nucleotide sequence ID" value="NZ_RBSD01000021.1"/>
</dbReference>
<evidence type="ECO:0000256" key="5">
    <source>
        <dbReference type="ARBA" id="ARBA00022967"/>
    </source>
</evidence>
<dbReference type="Gene3D" id="3.40.50.300">
    <property type="entry name" value="P-loop containing nucleotide triphosphate hydrolases"/>
    <property type="match status" value="1"/>
</dbReference>
<evidence type="ECO:0000259" key="6">
    <source>
        <dbReference type="PROSITE" id="PS50893"/>
    </source>
</evidence>
<dbReference type="EMBL" id="RBSD01000021">
    <property type="protein sequence ID" value="RMR92428.1"/>
    <property type="molecule type" value="Genomic_DNA"/>
</dbReference>
<comment type="caution">
    <text evidence="7">The sequence shown here is derived from an EMBL/GenBank/DDBJ whole genome shotgun (WGS) entry which is preliminary data.</text>
</comment>
<name>A0A3M4YUQ0_9PSED</name>
<dbReference type="SMART" id="SM00382">
    <property type="entry name" value="AAA"/>
    <property type="match status" value="1"/>
</dbReference>
<keyword evidence="4 7" id="KW-0067">ATP-binding</keyword>
<dbReference type="AlphaFoldDB" id="A0A3M4YUQ0"/>
<evidence type="ECO:0000256" key="4">
    <source>
        <dbReference type="ARBA" id="ARBA00022840"/>
    </source>
</evidence>
<sequence>MPESLMNIRVEHKAFAGNTVLHGIDLSLQSGEIVSLLGPSGCGKSTLLRIGAGLEQDFRGSVQRIQGEVAFVFQEPRLMPWLTVAQNIGFSDDDRYDRHWVGQLIEEVGLSGFADALPKALSGGMAQRVAIARGLYSHPAVLLLDEPFSAVDAFTRMKLQDLLLQLAARHAITLLLVTHDVDEALYLSDRVLVMGSRPGTITHQLPIGLQTPRDRRDPLLARLKAQALTELQQAHVI</sequence>
<evidence type="ECO:0000256" key="3">
    <source>
        <dbReference type="ARBA" id="ARBA00022741"/>
    </source>
</evidence>
<dbReference type="InterPro" id="IPR017871">
    <property type="entry name" value="ABC_transporter-like_CS"/>
</dbReference>
<dbReference type="GO" id="GO:0016887">
    <property type="term" value="F:ATP hydrolysis activity"/>
    <property type="evidence" value="ECO:0007669"/>
    <property type="project" value="InterPro"/>
</dbReference>
<comment type="similarity">
    <text evidence="1">Belongs to the ABC transporter superfamily.</text>
</comment>
<dbReference type="InterPro" id="IPR003439">
    <property type="entry name" value="ABC_transporter-like_ATP-bd"/>
</dbReference>
<feature type="domain" description="ABC transporter" evidence="6">
    <location>
        <begin position="5"/>
        <end position="221"/>
    </location>
</feature>
<accession>A0A3M4YUQ0</accession>
<dbReference type="PROSITE" id="PS00211">
    <property type="entry name" value="ABC_TRANSPORTER_1"/>
    <property type="match status" value="1"/>
</dbReference>
<dbReference type="Proteomes" id="UP000268004">
    <property type="component" value="Unassembled WGS sequence"/>
</dbReference>
<keyword evidence="2" id="KW-0813">Transport</keyword>
<dbReference type="InterPro" id="IPR027417">
    <property type="entry name" value="P-loop_NTPase"/>
</dbReference>
<dbReference type="InterPro" id="IPR003593">
    <property type="entry name" value="AAA+_ATPase"/>
</dbReference>
<reference evidence="7 8" key="1">
    <citation type="submission" date="2018-08" db="EMBL/GenBank/DDBJ databases">
        <title>Recombination of ecologically and evolutionarily significant loci maintains genetic cohesion in the Pseudomonas syringae species complex.</title>
        <authorList>
            <person name="Dillon M."/>
            <person name="Thakur S."/>
            <person name="Almeida R.N.D."/>
            <person name="Weir B.S."/>
            <person name="Guttman D.S."/>
        </authorList>
    </citation>
    <scope>NUCLEOTIDE SEQUENCE [LARGE SCALE GENOMIC DNA]</scope>
    <source>
        <strain evidence="7 8">ICMP 4996</strain>
    </source>
</reference>
<evidence type="ECO:0000313" key="7">
    <source>
        <dbReference type="EMBL" id="RMR92428.1"/>
    </source>
</evidence>
<evidence type="ECO:0000256" key="1">
    <source>
        <dbReference type="ARBA" id="ARBA00005417"/>
    </source>
</evidence>
<evidence type="ECO:0000256" key="2">
    <source>
        <dbReference type="ARBA" id="ARBA00022448"/>
    </source>
</evidence>
<proteinExistence type="inferred from homology"/>
<evidence type="ECO:0000313" key="8">
    <source>
        <dbReference type="Proteomes" id="UP000268004"/>
    </source>
</evidence>